<sequence>MEDKEAGALHLRFAERVFRIATERNKIVRPTHSRPSTGDTPTWVAPLLAPRRRIHQHQIVRISEIGRPGLDVRRLAHFMSESSERLGVGFCRCLRGSVCAVTGRLRDQYEAEGVRRSCGGYSSGSGLQGGKSSQQNNTPLCLGRDSPIRKPFHPGLRGAFGARRDGVWGSSRAAED</sequence>
<proteinExistence type="predicted"/>
<accession>A0A8S0ZEQ1</accession>
<evidence type="ECO:0000313" key="3">
    <source>
        <dbReference type="Proteomes" id="UP000494106"/>
    </source>
</evidence>
<dbReference type="AlphaFoldDB" id="A0A8S0ZEQ1"/>
<evidence type="ECO:0000313" key="2">
    <source>
        <dbReference type="EMBL" id="CAB3231609.1"/>
    </source>
</evidence>
<protein>
    <submittedName>
        <fullName evidence="2">Uncharacterized protein</fullName>
    </submittedName>
</protein>
<name>A0A8S0ZEQ1_ARCPL</name>
<reference evidence="2 3" key="1">
    <citation type="submission" date="2020-04" db="EMBL/GenBank/DDBJ databases">
        <authorList>
            <person name="Wallbank WR R."/>
            <person name="Pardo Diaz C."/>
            <person name="Kozak K."/>
            <person name="Martin S."/>
            <person name="Jiggins C."/>
            <person name="Moest M."/>
            <person name="Warren A I."/>
            <person name="Byers J.R.P. K."/>
            <person name="Montejo-Kovacevich G."/>
            <person name="Yen C E."/>
        </authorList>
    </citation>
    <scope>NUCLEOTIDE SEQUENCE [LARGE SCALE GENOMIC DNA]</scope>
</reference>
<feature type="region of interest" description="Disordered" evidence="1">
    <location>
        <begin position="153"/>
        <end position="176"/>
    </location>
</feature>
<gene>
    <name evidence="2" type="ORF">APLA_LOCUS4489</name>
</gene>
<dbReference type="EMBL" id="CADEBC010000465">
    <property type="protein sequence ID" value="CAB3231609.1"/>
    <property type="molecule type" value="Genomic_DNA"/>
</dbReference>
<keyword evidence="3" id="KW-1185">Reference proteome</keyword>
<organism evidence="2 3">
    <name type="scientific">Arctia plantaginis</name>
    <name type="common">Wood tiger moth</name>
    <name type="synonym">Phalaena plantaginis</name>
    <dbReference type="NCBI Taxonomy" id="874455"/>
    <lineage>
        <taxon>Eukaryota</taxon>
        <taxon>Metazoa</taxon>
        <taxon>Ecdysozoa</taxon>
        <taxon>Arthropoda</taxon>
        <taxon>Hexapoda</taxon>
        <taxon>Insecta</taxon>
        <taxon>Pterygota</taxon>
        <taxon>Neoptera</taxon>
        <taxon>Endopterygota</taxon>
        <taxon>Lepidoptera</taxon>
        <taxon>Glossata</taxon>
        <taxon>Ditrysia</taxon>
        <taxon>Noctuoidea</taxon>
        <taxon>Erebidae</taxon>
        <taxon>Arctiinae</taxon>
        <taxon>Arctia</taxon>
    </lineage>
</organism>
<dbReference type="Proteomes" id="UP000494106">
    <property type="component" value="Unassembled WGS sequence"/>
</dbReference>
<evidence type="ECO:0000256" key="1">
    <source>
        <dbReference type="SAM" id="MobiDB-lite"/>
    </source>
</evidence>
<comment type="caution">
    <text evidence="2">The sequence shown here is derived from an EMBL/GenBank/DDBJ whole genome shotgun (WGS) entry which is preliminary data.</text>
</comment>